<dbReference type="Proteomes" id="UP000295433">
    <property type="component" value="Unassembled WGS sequence"/>
</dbReference>
<dbReference type="RefSeq" id="WP_132458645.1">
    <property type="nucleotide sequence ID" value="NZ_JAWIZJ010000014.1"/>
</dbReference>
<name>A0A4R3VE50_9GAMM</name>
<accession>A0A4R3VE50</accession>
<proteinExistence type="predicted"/>
<feature type="signal peptide" evidence="1">
    <location>
        <begin position="1"/>
        <end position="20"/>
    </location>
</feature>
<protein>
    <recommendedName>
        <fullName evidence="4">Lipoprotein</fullName>
    </recommendedName>
</protein>
<gene>
    <name evidence="2" type="ORF">EDC54_11441</name>
</gene>
<dbReference type="AlphaFoldDB" id="A0A4R3VE50"/>
<dbReference type="OrthoDB" id="6494681at2"/>
<organism evidence="2 3">
    <name type="scientific">Samsonia erythrinae</name>
    <dbReference type="NCBI Taxonomy" id="160434"/>
    <lineage>
        <taxon>Bacteria</taxon>
        <taxon>Pseudomonadati</taxon>
        <taxon>Pseudomonadota</taxon>
        <taxon>Gammaproteobacteria</taxon>
        <taxon>Enterobacterales</taxon>
        <taxon>Pectobacteriaceae</taxon>
        <taxon>Samsonia</taxon>
    </lineage>
</organism>
<comment type="caution">
    <text evidence="2">The sequence shown here is derived from an EMBL/GenBank/DDBJ whole genome shotgun (WGS) entry which is preliminary data.</text>
</comment>
<dbReference type="EMBL" id="SMBY01000014">
    <property type="protein sequence ID" value="TCV03646.1"/>
    <property type="molecule type" value="Genomic_DNA"/>
</dbReference>
<feature type="chain" id="PRO_5020566953" description="Lipoprotein" evidence="1">
    <location>
        <begin position="21"/>
        <end position="92"/>
    </location>
</feature>
<reference evidence="2 3" key="1">
    <citation type="submission" date="2019-03" db="EMBL/GenBank/DDBJ databases">
        <title>Genomic Encyclopedia of Type Strains, Phase IV (KMG-IV): sequencing the most valuable type-strain genomes for metagenomic binning, comparative biology and taxonomic classification.</title>
        <authorList>
            <person name="Goeker M."/>
        </authorList>
    </citation>
    <scope>NUCLEOTIDE SEQUENCE [LARGE SCALE GENOMIC DNA]</scope>
    <source>
        <strain evidence="2 3">DSM 16730</strain>
    </source>
</reference>
<sequence length="92" mass="9941">MKRALLCAGLLIAACGPTYAGNLSGQINARLTIFPSCGVVSHFGQYQMKCNALAVPQPKITESRILQTQMNKATTVAKMESNADVRLVTVEW</sequence>
<dbReference type="PROSITE" id="PS51257">
    <property type="entry name" value="PROKAR_LIPOPROTEIN"/>
    <property type="match status" value="1"/>
</dbReference>
<keyword evidence="3" id="KW-1185">Reference proteome</keyword>
<evidence type="ECO:0000313" key="2">
    <source>
        <dbReference type="EMBL" id="TCV03646.1"/>
    </source>
</evidence>
<keyword evidence="1" id="KW-0732">Signal</keyword>
<evidence type="ECO:0000256" key="1">
    <source>
        <dbReference type="SAM" id="SignalP"/>
    </source>
</evidence>
<evidence type="ECO:0000313" key="3">
    <source>
        <dbReference type="Proteomes" id="UP000295433"/>
    </source>
</evidence>
<evidence type="ECO:0008006" key="4">
    <source>
        <dbReference type="Google" id="ProtNLM"/>
    </source>
</evidence>